<protein>
    <recommendedName>
        <fullName evidence="3">AIG1-type G domain-containing protein</fullName>
    </recommendedName>
</protein>
<comment type="caution">
    <text evidence="1">The sequence shown here is derived from an EMBL/GenBank/DDBJ whole genome shotgun (WGS) entry which is preliminary data.</text>
</comment>
<accession>A0ABD0RL08</accession>
<feature type="non-terminal residue" evidence="1">
    <location>
        <position position="1"/>
    </location>
</feature>
<sequence>GEKLNLVVCGSDGTLKSSISEQIQQQTDRRSDVELHGRLIRLVELCHPGVHVFLFIIPDDPLNNEDKAEMDKIQRIFSPRIRNHLTVLIIQDKNMT</sequence>
<dbReference type="AlphaFoldDB" id="A0ABD0RL08"/>
<feature type="non-terminal residue" evidence="1">
    <location>
        <position position="96"/>
    </location>
</feature>
<proteinExistence type="predicted"/>
<dbReference type="EMBL" id="JAMKFB020000003">
    <property type="protein sequence ID" value="KAL0199230.1"/>
    <property type="molecule type" value="Genomic_DNA"/>
</dbReference>
<keyword evidence="2" id="KW-1185">Reference proteome</keyword>
<gene>
    <name evidence="1" type="ORF">M9458_007770</name>
</gene>
<dbReference type="InterPro" id="IPR027417">
    <property type="entry name" value="P-loop_NTPase"/>
</dbReference>
<name>A0ABD0RL08_CIRMR</name>
<evidence type="ECO:0000313" key="2">
    <source>
        <dbReference type="Proteomes" id="UP001529510"/>
    </source>
</evidence>
<evidence type="ECO:0008006" key="3">
    <source>
        <dbReference type="Google" id="ProtNLM"/>
    </source>
</evidence>
<dbReference type="Gene3D" id="3.40.50.300">
    <property type="entry name" value="P-loop containing nucleotide triphosphate hydrolases"/>
    <property type="match status" value="1"/>
</dbReference>
<dbReference type="Proteomes" id="UP001529510">
    <property type="component" value="Unassembled WGS sequence"/>
</dbReference>
<evidence type="ECO:0000313" key="1">
    <source>
        <dbReference type="EMBL" id="KAL0199230.1"/>
    </source>
</evidence>
<organism evidence="1 2">
    <name type="scientific">Cirrhinus mrigala</name>
    <name type="common">Mrigala</name>
    <dbReference type="NCBI Taxonomy" id="683832"/>
    <lineage>
        <taxon>Eukaryota</taxon>
        <taxon>Metazoa</taxon>
        <taxon>Chordata</taxon>
        <taxon>Craniata</taxon>
        <taxon>Vertebrata</taxon>
        <taxon>Euteleostomi</taxon>
        <taxon>Actinopterygii</taxon>
        <taxon>Neopterygii</taxon>
        <taxon>Teleostei</taxon>
        <taxon>Ostariophysi</taxon>
        <taxon>Cypriniformes</taxon>
        <taxon>Cyprinidae</taxon>
        <taxon>Labeoninae</taxon>
        <taxon>Labeonini</taxon>
        <taxon>Cirrhinus</taxon>
    </lineage>
</organism>
<reference evidence="1 2" key="1">
    <citation type="submission" date="2024-05" db="EMBL/GenBank/DDBJ databases">
        <title>Genome sequencing and assembly of Indian major carp, Cirrhinus mrigala (Hamilton, 1822).</title>
        <authorList>
            <person name="Mohindra V."/>
            <person name="Chowdhury L.M."/>
            <person name="Lal K."/>
            <person name="Jena J.K."/>
        </authorList>
    </citation>
    <scope>NUCLEOTIDE SEQUENCE [LARGE SCALE GENOMIC DNA]</scope>
    <source>
        <strain evidence="1">CM1030</strain>
        <tissue evidence="1">Blood</tissue>
    </source>
</reference>